<dbReference type="GO" id="GO:0003700">
    <property type="term" value="F:DNA-binding transcription factor activity"/>
    <property type="evidence" value="ECO:0007669"/>
    <property type="project" value="TreeGrafter"/>
</dbReference>
<dbReference type="InterPro" id="IPR009057">
    <property type="entry name" value="Homeodomain-like_sf"/>
</dbReference>
<dbReference type="OrthoDB" id="9798857at2"/>
<dbReference type="EMBL" id="PDEQ01000008">
    <property type="protein sequence ID" value="PEN12339.1"/>
    <property type="molecule type" value="Genomic_DNA"/>
</dbReference>
<sequence length="189" mass="20954">MATTKRDAIIEAALALFAEKGVDATSTREITERADTAEGTLYRHFDGKDDLVRSLFEENTSLFHDVLARSAKTETEPREQLKAMVRGIFDFAEQYPAAFAYLLSVHEGVLNRVDTSHEPLPMQLFTRTLRAGTTSGVFRDVPPVLATGWIVGLAQRAIVLQRSDLLSASREDVTAQTVDATLRLVETTR</sequence>
<dbReference type="PROSITE" id="PS50977">
    <property type="entry name" value="HTH_TETR_2"/>
    <property type="match status" value="1"/>
</dbReference>
<proteinExistence type="predicted"/>
<dbReference type="SUPFAM" id="SSF48498">
    <property type="entry name" value="Tetracyclin repressor-like, C-terminal domain"/>
    <property type="match status" value="1"/>
</dbReference>
<dbReference type="PANTHER" id="PTHR30055:SF207">
    <property type="entry name" value="HTH-TYPE TRANSCRIPTIONAL REPRESSOR FATR"/>
    <property type="match status" value="1"/>
</dbReference>
<dbReference type="Gene3D" id="1.10.357.10">
    <property type="entry name" value="Tetracycline Repressor, domain 2"/>
    <property type="match status" value="1"/>
</dbReference>
<accession>A0A2A8CUW4</accession>
<dbReference type="Proteomes" id="UP000220102">
    <property type="component" value="Unassembled WGS sequence"/>
</dbReference>
<protein>
    <submittedName>
        <fullName evidence="4">TetR family transcriptional regulator</fullName>
    </submittedName>
</protein>
<keyword evidence="1 2" id="KW-0238">DNA-binding</keyword>
<evidence type="ECO:0000313" key="5">
    <source>
        <dbReference type="Proteomes" id="UP000220102"/>
    </source>
</evidence>
<gene>
    <name evidence="4" type="ORF">CRI94_15070</name>
</gene>
<keyword evidence="5" id="KW-1185">Reference proteome</keyword>
<dbReference type="InterPro" id="IPR001647">
    <property type="entry name" value="HTH_TetR"/>
</dbReference>
<dbReference type="RefSeq" id="WP_098077665.1">
    <property type="nucleotide sequence ID" value="NZ_PDEQ01000008.1"/>
</dbReference>
<evidence type="ECO:0000313" key="4">
    <source>
        <dbReference type="EMBL" id="PEN12339.1"/>
    </source>
</evidence>
<dbReference type="Pfam" id="PF00440">
    <property type="entry name" value="TetR_N"/>
    <property type="match status" value="1"/>
</dbReference>
<dbReference type="GO" id="GO:0000976">
    <property type="term" value="F:transcription cis-regulatory region binding"/>
    <property type="evidence" value="ECO:0007669"/>
    <property type="project" value="TreeGrafter"/>
</dbReference>
<evidence type="ECO:0000256" key="1">
    <source>
        <dbReference type="ARBA" id="ARBA00023125"/>
    </source>
</evidence>
<feature type="domain" description="HTH tetR-type" evidence="3">
    <location>
        <begin position="3"/>
        <end position="63"/>
    </location>
</feature>
<feature type="DNA-binding region" description="H-T-H motif" evidence="2">
    <location>
        <begin position="26"/>
        <end position="45"/>
    </location>
</feature>
<dbReference type="SUPFAM" id="SSF46689">
    <property type="entry name" value="Homeodomain-like"/>
    <property type="match status" value="1"/>
</dbReference>
<organism evidence="4 5">
    <name type="scientific">Longibacter salinarum</name>
    <dbReference type="NCBI Taxonomy" id="1850348"/>
    <lineage>
        <taxon>Bacteria</taxon>
        <taxon>Pseudomonadati</taxon>
        <taxon>Rhodothermota</taxon>
        <taxon>Rhodothermia</taxon>
        <taxon>Rhodothermales</taxon>
        <taxon>Salisaetaceae</taxon>
        <taxon>Longibacter</taxon>
    </lineage>
</organism>
<reference evidence="4 5" key="1">
    <citation type="submission" date="2017-10" db="EMBL/GenBank/DDBJ databases">
        <title>Draft genome of Longibacter Salinarum.</title>
        <authorList>
            <person name="Goh K.M."/>
            <person name="Shamsir M.S."/>
            <person name="Lim S.W."/>
        </authorList>
    </citation>
    <scope>NUCLEOTIDE SEQUENCE [LARGE SCALE GENOMIC DNA]</scope>
    <source>
        <strain evidence="4 5">KCTC 52045</strain>
    </source>
</reference>
<dbReference type="PANTHER" id="PTHR30055">
    <property type="entry name" value="HTH-TYPE TRANSCRIPTIONAL REGULATOR RUTR"/>
    <property type="match status" value="1"/>
</dbReference>
<evidence type="ECO:0000256" key="2">
    <source>
        <dbReference type="PROSITE-ProRule" id="PRU00335"/>
    </source>
</evidence>
<dbReference type="InterPro" id="IPR050109">
    <property type="entry name" value="HTH-type_TetR-like_transc_reg"/>
</dbReference>
<dbReference type="PRINTS" id="PR00455">
    <property type="entry name" value="HTHTETR"/>
</dbReference>
<comment type="caution">
    <text evidence="4">The sequence shown here is derived from an EMBL/GenBank/DDBJ whole genome shotgun (WGS) entry which is preliminary data.</text>
</comment>
<dbReference type="InterPro" id="IPR036271">
    <property type="entry name" value="Tet_transcr_reg_TetR-rel_C_sf"/>
</dbReference>
<evidence type="ECO:0000259" key="3">
    <source>
        <dbReference type="PROSITE" id="PS50977"/>
    </source>
</evidence>
<name>A0A2A8CUW4_9BACT</name>
<dbReference type="AlphaFoldDB" id="A0A2A8CUW4"/>